<keyword evidence="2 4" id="KW-0863">Zinc-finger</keyword>
<dbReference type="InterPro" id="IPR002893">
    <property type="entry name" value="Znf_MYND"/>
</dbReference>
<evidence type="ECO:0000256" key="4">
    <source>
        <dbReference type="PROSITE-ProRule" id="PRU00134"/>
    </source>
</evidence>
<name>A0AAW2YY82_9EUKA</name>
<evidence type="ECO:0000256" key="2">
    <source>
        <dbReference type="ARBA" id="ARBA00022771"/>
    </source>
</evidence>
<dbReference type="InterPro" id="IPR016024">
    <property type="entry name" value="ARM-type_fold"/>
</dbReference>
<evidence type="ECO:0000256" key="1">
    <source>
        <dbReference type="ARBA" id="ARBA00022723"/>
    </source>
</evidence>
<proteinExistence type="predicted"/>
<dbReference type="SUPFAM" id="SSF48371">
    <property type="entry name" value="ARM repeat"/>
    <property type="match status" value="1"/>
</dbReference>
<sequence length="591" mass="68146">MGTKLNSINYRTPSGNADHQQFVKKLKTFQNSNNYLPQDFFELEDQQLHQLVEKNLEPKIGTDIIALRWIELLSLSIRLRRMLMSDNIIKRSLNLLMKKSVDSESQDLLLKFFGRCSVYITDSLDSLTNPFNNQNYIDSIFKCIVSRRRNIEKNAEVVAYAIASLVGTDVPKYFETRDDAAGVFLDASVQAVQHFEHPGCCDMVVAVSSRVFRFRCELTLNYDEPEPSWWGELARKLVKSKYFDICFNHMEENNDGSTLLSFNVINGFVGMSPELVVSSGLHNRIFQLIKKHNRHNYAIESIGNLWHMSNPLVEPHISDVMVKGLDELIGGDIVKAVVPYLQKQPLSGFGSEWRAVLNSCRVLKSVMYFPLRKNMDLASFLVHAAKNIPDVLFKMCLLLKTINSIKLISNELVDASKYIFASLSTCRAYITDVDAFTDYLINNQILECIIDMAHLSKSLNTEIAAVDAFCYLTEMDPLKIFVYLEHSEDRFKLYSDLKQSVSRYEDDEEFLKKSQQFNNRIKKMEDQFYHCASCSSIEAKSRCSRCRGVVYCNSECQHNHWAKHKIDCKNPVMMDQEARIKKFVETYRFDE</sequence>
<dbReference type="GO" id="GO:0008270">
    <property type="term" value="F:zinc ion binding"/>
    <property type="evidence" value="ECO:0007669"/>
    <property type="project" value="UniProtKB-KW"/>
</dbReference>
<dbReference type="PROSITE" id="PS50865">
    <property type="entry name" value="ZF_MYND_2"/>
    <property type="match status" value="1"/>
</dbReference>
<protein>
    <recommendedName>
        <fullName evidence="5">MYND-type domain-containing protein</fullName>
    </recommendedName>
</protein>
<keyword evidence="3" id="KW-0862">Zinc</keyword>
<gene>
    <name evidence="6" type="ORF">AKO1_013244</name>
</gene>
<organism evidence="6 7">
    <name type="scientific">Acrasis kona</name>
    <dbReference type="NCBI Taxonomy" id="1008807"/>
    <lineage>
        <taxon>Eukaryota</taxon>
        <taxon>Discoba</taxon>
        <taxon>Heterolobosea</taxon>
        <taxon>Tetramitia</taxon>
        <taxon>Eutetramitia</taxon>
        <taxon>Acrasidae</taxon>
        <taxon>Acrasis</taxon>
    </lineage>
</organism>
<dbReference type="EMBL" id="JAOPGA020000814">
    <property type="protein sequence ID" value="KAL0482064.1"/>
    <property type="molecule type" value="Genomic_DNA"/>
</dbReference>
<dbReference type="AlphaFoldDB" id="A0AAW2YY82"/>
<dbReference type="SUPFAM" id="SSF144232">
    <property type="entry name" value="HIT/MYND zinc finger-like"/>
    <property type="match status" value="1"/>
</dbReference>
<feature type="domain" description="MYND-type" evidence="5">
    <location>
        <begin position="531"/>
        <end position="568"/>
    </location>
</feature>
<keyword evidence="7" id="KW-1185">Reference proteome</keyword>
<dbReference type="Pfam" id="PF01753">
    <property type="entry name" value="zf-MYND"/>
    <property type="match status" value="1"/>
</dbReference>
<evidence type="ECO:0000256" key="3">
    <source>
        <dbReference type="ARBA" id="ARBA00022833"/>
    </source>
</evidence>
<dbReference type="Proteomes" id="UP001431209">
    <property type="component" value="Unassembled WGS sequence"/>
</dbReference>
<keyword evidence="1" id="KW-0479">Metal-binding</keyword>
<reference evidence="6 7" key="1">
    <citation type="submission" date="2024-03" db="EMBL/GenBank/DDBJ databases">
        <title>The Acrasis kona genome and developmental transcriptomes reveal deep origins of eukaryotic multicellular pathways.</title>
        <authorList>
            <person name="Sheikh S."/>
            <person name="Fu C.-J."/>
            <person name="Brown M.W."/>
            <person name="Baldauf S.L."/>
        </authorList>
    </citation>
    <scope>NUCLEOTIDE SEQUENCE [LARGE SCALE GENOMIC DNA]</scope>
    <source>
        <strain evidence="6 7">ATCC MYA-3509</strain>
    </source>
</reference>
<evidence type="ECO:0000259" key="5">
    <source>
        <dbReference type="PROSITE" id="PS50865"/>
    </source>
</evidence>
<evidence type="ECO:0000313" key="6">
    <source>
        <dbReference type="EMBL" id="KAL0482064.1"/>
    </source>
</evidence>
<comment type="caution">
    <text evidence="6">The sequence shown here is derived from an EMBL/GenBank/DDBJ whole genome shotgun (WGS) entry which is preliminary data.</text>
</comment>
<accession>A0AAW2YY82</accession>
<dbReference type="Gene3D" id="6.10.140.2220">
    <property type="match status" value="1"/>
</dbReference>
<evidence type="ECO:0000313" key="7">
    <source>
        <dbReference type="Proteomes" id="UP001431209"/>
    </source>
</evidence>